<dbReference type="Gene3D" id="3.40.50.1820">
    <property type="entry name" value="alpha/beta hydrolase"/>
    <property type="match status" value="1"/>
</dbReference>
<accession>A0A087BSB2</accession>
<dbReference type="PRINTS" id="PR00412">
    <property type="entry name" value="EPOXHYDRLASE"/>
</dbReference>
<dbReference type="PANTHER" id="PTHR43798">
    <property type="entry name" value="MONOACYLGLYCEROL LIPASE"/>
    <property type="match status" value="1"/>
</dbReference>
<dbReference type="InterPro" id="IPR050266">
    <property type="entry name" value="AB_hydrolase_sf"/>
</dbReference>
<dbReference type="InterPro" id="IPR000073">
    <property type="entry name" value="AB_hydrolase_1"/>
</dbReference>
<evidence type="ECO:0000313" key="2">
    <source>
        <dbReference type="EMBL" id="KFI73912.1"/>
    </source>
</evidence>
<keyword evidence="3" id="KW-1185">Reference proteome</keyword>
<protein>
    <submittedName>
        <fullName evidence="2">Putative alpha beta hydrolase</fullName>
    </submittedName>
</protein>
<gene>
    <name evidence="2" type="ORF">BMIN_0906</name>
</gene>
<dbReference type="Proteomes" id="UP000029014">
    <property type="component" value="Unassembled WGS sequence"/>
</dbReference>
<reference evidence="2 3" key="1">
    <citation type="submission" date="2014-03" db="EMBL/GenBank/DDBJ databases">
        <title>Genomics of Bifidobacteria.</title>
        <authorList>
            <person name="Ventura M."/>
            <person name="Milani C."/>
            <person name="Lugli G.A."/>
        </authorList>
    </citation>
    <scope>NUCLEOTIDE SEQUENCE [LARGE SCALE GENOMIC DNA]</scope>
    <source>
        <strain evidence="2 3">LMG 11592</strain>
    </source>
</reference>
<evidence type="ECO:0000313" key="3">
    <source>
        <dbReference type="Proteomes" id="UP000029014"/>
    </source>
</evidence>
<feature type="domain" description="AB hydrolase-1" evidence="1">
    <location>
        <begin position="22"/>
        <end position="275"/>
    </location>
</feature>
<proteinExistence type="predicted"/>
<keyword evidence="2" id="KW-0378">Hydrolase</keyword>
<dbReference type="AlphaFoldDB" id="A0A087BSB2"/>
<dbReference type="eggNOG" id="COG2267">
    <property type="taxonomic scope" value="Bacteria"/>
</dbReference>
<dbReference type="InterPro" id="IPR000639">
    <property type="entry name" value="Epox_hydrolase-like"/>
</dbReference>
<sequence>MTIDIHNTPYRVSGPDQGYPMVLINAFPVDHRMWDRCGREIVRMSEERGMDPFAVWAPDMPGSGDSPVPDDHDTGNMADDGSYPDALDNLTDAYARLVSDAGFSGAIWVGLSMGGYVAADMQRRHPDMVEGLALCDTRVGVDPPRARQGRLDCASLALSRHDVSPVRHFAEPKEGDSTVKRSQDFIVPFSEWIAEQTPEGIAWRQRMAAGRDDLTDQLGSVTAPAAIVVGDRDPSSSVDSMRSMAAAMTSTSCAFTVVEDCGHFSAFEHPRTVAGALVDLAERVNG</sequence>
<dbReference type="PANTHER" id="PTHR43798:SF33">
    <property type="entry name" value="HYDROLASE, PUTATIVE (AFU_ORTHOLOGUE AFUA_2G14860)-RELATED"/>
    <property type="match status" value="1"/>
</dbReference>
<evidence type="ECO:0000259" key="1">
    <source>
        <dbReference type="Pfam" id="PF12697"/>
    </source>
</evidence>
<dbReference type="RefSeq" id="WP_022861829.1">
    <property type="nucleotide sequence ID" value="NZ_JGZD01000005.1"/>
</dbReference>
<dbReference type="GO" id="GO:0016787">
    <property type="term" value="F:hydrolase activity"/>
    <property type="evidence" value="ECO:0007669"/>
    <property type="project" value="UniProtKB-KW"/>
</dbReference>
<dbReference type="Pfam" id="PF12697">
    <property type="entry name" value="Abhydrolase_6"/>
    <property type="match status" value="1"/>
</dbReference>
<comment type="caution">
    <text evidence="2">The sequence shown here is derived from an EMBL/GenBank/DDBJ whole genome shotgun (WGS) entry which is preliminary data.</text>
</comment>
<organism evidence="2 3">
    <name type="scientific">Bifidobacterium minimum</name>
    <dbReference type="NCBI Taxonomy" id="1693"/>
    <lineage>
        <taxon>Bacteria</taxon>
        <taxon>Bacillati</taxon>
        <taxon>Actinomycetota</taxon>
        <taxon>Actinomycetes</taxon>
        <taxon>Bifidobacteriales</taxon>
        <taxon>Bifidobacteriaceae</taxon>
        <taxon>Bifidobacterium</taxon>
    </lineage>
</organism>
<dbReference type="STRING" id="1693.BMIN_0906"/>
<dbReference type="InterPro" id="IPR029058">
    <property type="entry name" value="AB_hydrolase_fold"/>
</dbReference>
<dbReference type="SUPFAM" id="SSF53474">
    <property type="entry name" value="alpha/beta-Hydrolases"/>
    <property type="match status" value="1"/>
</dbReference>
<dbReference type="EMBL" id="JGZD01000005">
    <property type="protein sequence ID" value="KFI73912.1"/>
    <property type="molecule type" value="Genomic_DNA"/>
</dbReference>
<dbReference type="GO" id="GO:0016020">
    <property type="term" value="C:membrane"/>
    <property type="evidence" value="ECO:0007669"/>
    <property type="project" value="TreeGrafter"/>
</dbReference>
<name>A0A087BSB2_9BIFI</name>